<dbReference type="SUPFAM" id="SSF52025">
    <property type="entry name" value="PA domain"/>
    <property type="match status" value="1"/>
</dbReference>
<dbReference type="KEGG" id="uma:UMAG_06456"/>
<dbReference type="OMA" id="FDMMASP"/>
<dbReference type="EMBL" id="CM003162">
    <property type="protein sequence ID" value="KIS65753.1"/>
    <property type="molecule type" value="Genomic_DNA"/>
</dbReference>
<dbReference type="GO" id="GO:0006508">
    <property type="term" value="P:proteolysis"/>
    <property type="evidence" value="ECO:0000318"/>
    <property type="project" value="GO_Central"/>
</dbReference>
<evidence type="ECO:0000256" key="2">
    <source>
        <dbReference type="ARBA" id="ARBA00004613"/>
    </source>
</evidence>
<comment type="cofactor">
    <cofactor evidence="1">
        <name>Zn(2+)</name>
        <dbReference type="ChEBI" id="CHEBI:29105"/>
    </cofactor>
</comment>
<dbReference type="Pfam" id="PF02225">
    <property type="entry name" value="PA"/>
    <property type="match status" value="1"/>
</dbReference>
<reference evidence="17 18" key="1">
    <citation type="journal article" date="2006" name="Nature">
        <title>Insights from the genome of the biotrophic fungal plant pathogen Ustilago maydis.</title>
        <authorList>
            <person name="Kamper J."/>
            <person name="Kahmann R."/>
            <person name="Bolker M."/>
            <person name="Ma L.J."/>
            <person name="Brefort T."/>
            <person name="Saville B.J."/>
            <person name="Banuett F."/>
            <person name="Kronstad J.W."/>
            <person name="Gold S.E."/>
            <person name="Muller O."/>
            <person name="Perlin M.H."/>
            <person name="Wosten H.A."/>
            <person name="de Vries R."/>
            <person name="Ruiz-Herrera J."/>
            <person name="Reynaga-Pena C.G."/>
            <person name="Snetselaar K."/>
            <person name="McCann M."/>
            <person name="Perez-Martin J."/>
            <person name="Feldbrugge M."/>
            <person name="Basse C.W."/>
            <person name="Steinberg G."/>
            <person name="Ibeas J.I."/>
            <person name="Holloman W."/>
            <person name="Guzman P."/>
            <person name="Farman M."/>
            <person name="Stajich J.E."/>
            <person name="Sentandreu R."/>
            <person name="Gonzalez-Prieto J.M."/>
            <person name="Kennell J.C."/>
            <person name="Molina L."/>
            <person name="Schirawski J."/>
            <person name="Mendoza-Mendoza A."/>
            <person name="Greilinger D."/>
            <person name="Munch K."/>
            <person name="Rossel N."/>
            <person name="Scherer M."/>
            <person name="Vranes M."/>
            <person name="Ladendorf O."/>
            <person name="Vincon V."/>
            <person name="Fuchs U."/>
            <person name="Sandrock B."/>
            <person name="Meng S."/>
            <person name="Ho E.C."/>
            <person name="Cahill M.J."/>
            <person name="Boyce K.J."/>
            <person name="Klose J."/>
            <person name="Klosterman S.J."/>
            <person name="Deelstra H.J."/>
            <person name="Ortiz-Castellanos L."/>
            <person name="Li W."/>
            <person name="Sanchez-Alonso P."/>
            <person name="Schreier P.H."/>
            <person name="Hauser-Hahn I."/>
            <person name="Vaupel M."/>
            <person name="Koopmann E."/>
            <person name="Friedrich G."/>
            <person name="Voss H."/>
            <person name="Schluter T."/>
            <person name="Margolis J."/>
            <person name="Platt D."/>
            <person name="Swimmer C."/>
            <person name="Gnirke A."/>
            <person name="Chen F."/>
            <person name="Vysotskaia V."/>
            <person name="Mannhaupt G."/>
            <person name="Guldener U."/>
            <person name="Munsterkotter M."/>
            <person name="Haase D."/>
            <person name="Oesterheld M."/>
            <person name="Mewes H.W."/>
            <person name="Mauceli E.W."/>
            <person name="DeCaprio D."/>
            <person name="Wade C.M."/>
            <person name="Butler J."/>
            <person name="Young S."/>
            <person name="Jaffe D.B."/>
            <person name="Calvo S."/>
            <person name="Nusbaum C."/>
            <person name="Galagan J."/>
            <person name="Birren B.W."/>
        </authorList>
    </citation>
    <scope>NUCLEOTIDE SEQUENCE [LARGE SCALE GENOMIC DNA]</scope>
    <source>
        <strain evidence="18">DSM 14603 / FGSC 9021 / UM521</strain>
    </source>
</reference>
<dbReference type="RefSeq" id="XP_011392725.1">
    <property type="nucleotide sequence ID" value="XM_011394423.1"/>
</dbReference>
<dbReference type="GO" id="GO:0046872">
    <property type="term" value="F:metal ion binding"/>
    <property type="evidence" value="ECO:0007669"/>
    <property type="project" value="UniProtKB-KW"/>
</dbReference>
<evidence type="ECO:0000256" key="9">
    <source>
        <dbReference type="ARBA" id="ARBA00022723"/>
    </source>
</evidence>
<dbReference type="GeneID" id="23566039"/>
<dbReference type="EC" id="3.4.-.-" evidence="14"/>
<evidence type="ECO:0000256" key="7">
    <source>
        <dbReference type="ARBA" id="ARBA00022525"/>
    </source>
</evidence>
<comment type="subcellular location">
    <subcellularLocation>
        <location evidence="2">Secreted</location>
    </subcellularLocation>
</comment>
<feature type="chain" id="PRO_5005112243" description="Peptide hydrolase" evidence="14">
    <location>
        <begin position="26"/>
        <end position="505"/>
    </location>
</feature>
<feature type="signal peptide" evidence="14">
    <location>
        <begin position="1"/>
        <end position="25"/>
    </location>
</feature>
<protein>
    <recommendedName>
        <fullName evidence="14">Peptide hydrolase</fullName>
        <ecNumber evidence="14">3.4.-.-</ecNumber>
    </recommendedName>
</protein>
<keyword evidence="18" id="KW-1185">Reference proteome</keyword>
<comment type="similarity">
    <text evidence="4">Belongs to the peptidase M28 family. M28A subfamily.</text>
</comment>
<evidence type="ECO:0000256" key="1">
    <source>
        <dbReference type="ARBA" id="ARBA00001947"/>
    </source>
</evidence>
<dbReference type="Gene3D" id="3.40.630.10">
    <property type="entry name" value="Zn peptidases"/>
    <property type="match status" value="1"/>
</dbReference>
<feature type="domain" description="PA" evidence="15">
    <location>
        <begin position="135"/>
        <end position="221"/>
    </location>
</feature>
<gene>
    <name evidence="17" type="ORF">UMAG_06456</name>
</gene>
<keyword evidence="11 14" id="KW-0378">Hydrolase</keyword>
<dbReference type="InParanoid" id="A0A0D1CFE0"/>
<accession>A0A0D1CFE0</accession>
<evidence type="ECO:0000256" key="11">
    <source>
        <dbReference type="ARBA" id="ARBA00022801"/>
    </source>
</evidence>
<evidence type="ECO:0000259" key="15">
    <source>
        <dbReference type="Pfam" id="PF02225"/>
    </source>
</evidence>
<evidence type="ECO:0000259" key="16">
    <source>
        <dbReference type="Pfam" id="PF04389"/>
    </source>
</evidence>
<dbReference type="VEuPathDB" id="FungiDB:UMAG_06456"/>
<evidence type="ECO:0000256" key="13">
    <source>
        <dbReference type="ARBA" id="ARBA00023180"/>
    </source>
</evidence>
<dbReference type="Pfam" id="PF04389">
    <property type="entry name" value="Peptidase_M28"/>
    <property type="match status" value="1"/>
</dbReference>
<dbReference type="PANTHER" id="PTHR12147">
    <property type="entry name" value="METALLOPEPTIDASE M28 FAMILY MEMBER"/>
    <property type="match status" value="1"/>
</dbReference>
<keyword evidence="12 14" id="KW-0862">Zinc</keyword>
<name>A0A0D1CFE0_MYCMD</name>
<dbReference type="eggNOG" id="KOG2195">
    <property type="taxonomic scope" value="Eukaryota"/>
</dbReference>
<sequence length="505" mass="53692">MLSLRLVQLTTLALVLLSGAQQASARPPKLRPVDSKRLRNDIKRKDLLDGARKLQSLAYATQERNRVFASPGHKATVSYIQDELRKAGRGDYFDVYLQPFTATYAQHSSELEIDNQATESATFTYSPNGEFNNVQVVNVANLGCEQTDFGADVQGKIALIKRGTCPFSTKVARAGTAKAAAVLIYNNAPGDVAGTLGSKGPVAEGSFVPVAGVTQQVGDALVARLAADDKVFAKLKLDGVVQDRTTHNVIAETKGGSKEQVIMVGAHSDSVIAGPGINDNGSGSIALLTIAKQLSKYSVNNAVRFAWWSAEEFGLLGAKHYVSQLNPHEKDQIRLYLNFDMIASPNYVLSVHDGDGSTFNQPGPAGSAQAEAMFFDYFNNVAKKPLIEGPFDGRSDYGPFLDAGIAAGGLDTGAEGIKTEQEANVFGGTAGIAYDANYHQAGDTVDNLAMDAFEINAKAIAHAVATYSTSLESLGPKSTNTKRNLAAPNQFGQNTHRCGGDLALI</sequence>
<evidence type="ECO:0000256" key="8">
    <source>
        <dbReference type="ARBA" id="ARBA00022670"/>
    </source>
</evidence>
<dbReference type="OrthoDB" id="10013407at2759"/>
<evidence type="ECO:0000256" key="4">
    <source>
        <dbReference type="ARBA" id="ARBA00005957"/>
    </source>
</evidence>
<keyword evidence="8 14" id="KW-0645">Protease</keyword>
<proteinExistence type="inferred from homology"/>
<organism evidence="17 18">
    <name type="scientific">Mycosarcoma maydis</name>
    <name type="common">Corn smut fungus</name>
    <name type="synonym">Ustilago maydis</name>
    <dbReference type="NCBI Taxonomy" id="5270"/>
    <lineage>
        <taxon>Eukaryota</taxon>
        <taxon>Fungi</taxon>
        <taxon>Dikarya</taxon>
        <taxon>Basidiomycota</taxon>
        <taxon>Ustilaginomycotina</taxon>
        <taxon>Ustilaginomycetes</taxon>
        <taxon>Ustilaginales</taxon>
        <taxon>Ustilaginaceae</taxon>
        <taxon>Mycosarcoma</taxon>
    </lineage>
</organism>
<dbReference type="Gene3D" id="3.50.30.30">
    <property type="match status" value="1"/>
</dbReference>
<keyword evidence="13" id="KW-0325">Glycoprotein</keyword>
<evidence type="ECO:0000313" key="18">
    <source>
        <dbReference type="Proteomes" id="UP000000561"/>
    </source>
</evidence>
<comment type="similarity">
    <text evidence="3">Belongs to the peptidase M28 family. M28B subfamily.</text>
</comment>
<dbReference type="CDD" id="cd03876">
    <property type="entry name" value="M28_SGAP_like"/>
    <property type="match status" value="1"/>
</dbReference>
<dbReference type="InterPro" id="IPR007484">
    <property type="entry name" value="Peptidase_M28"/>
</dbReference>
<keyword evidence="6" id="KW-0031">Aminopeptidase</keyword>
<dbReference type="STRING" id="237631.A0A0D1CFE0"/>
<dbReference type="InterPro" id="IPR041756">
    <property type="entry name" value="M28_SGAP-like"/>
</dbReference>
<dbReference type="GO" id="GO:0004177">
    <property type="term" value="F:aminopeptidase activity"/>
    <property type="evidence" value="ECO:0007669"/>
    <property type="project" value="UniProtKB-KW"/>
</dbReference>
<evidence type="ECO:0000256" key="12">
    <source>
        <dbReference type="ARBA" id="ARBA00022833"/>
    </source>
</evidence>
<dbReference type="GO" id="GO:0005576">
    <property type="term" value="C:extracellular region"/>
    <property type="evidence" value="ECO:0007669"/>
    <property type="project" value="UniProtKB-SubCell"/>
</dbReference>
<evidence type="ECO:0000256" key="3">
    <source>
        <dbReference type="ARBA" id="ARBA00005634"/>
    </source>
</evidence>
<dbReference type="Proteomes" id="UP000000561">
    <property type="component" value="Chromosome 23"/>
</dbReference>
<feature type="domain" description="Peptidase M28" evidence="16">
    <location>
        <begin position="248"/>
        <end position="463"/>
    </location>
</feature>
<evidence type="ECO:0000256" key="5">
    <source>
        <dbReference type="ARBA" id="ARBA00011245"/>
    </source>
</evidence>
<dbReference type="InterPro" id="IPR003137">
    <property type="entry name" value="PA_domain"/>
</dbReference>
<evidence type="ECO:0000256" key="10">
    <source>
        <dbReference type="ARBA" id="ARBA00022729"/>
    </source>
</evidence>
<comment type="subunit">
    <text evidence="5">Monomer.</text>
</comment>
<dbReference type="SUPFAM" id="SSF53187">
    <property type="entry name" value="Zn-dependent exopeptidases"/>
    <property type="match status" value="1"/>
</dbReference>
<dbReference type="FunFam" id="3.40.630.10:FF:000054">
    <property type="entry name" value="Peptide hydrolase"/>
    <property type="match status" value="1"/>
</dbReference>
<dbReference type="GO" id="GO:0008235">
    <property type="term" value="F:metalloexopeptidase activity"/>
    <property type="evidence" value="ECO:0007669"/>
    <property type="project" value="InterPro"/>
</dbReference>
<evidence type="ECO:0000256" key="14">
    <source>
        <dbReference type="RuleBase" id="RU361240"/>
    </source>
</evidence>
<evidence type="ECO:0000256" key="6">
    <source>
        <dbReference type="ARBA" id="ARBA00022438"/>
    </source>
</evidence>
<evidence type="ECO:0000313" key="17">
    <source>
        <dbReference type="EMBL" id="KIS65753.1"/>
    </source>
</evidence>
<dbReference type="AlphaFoldDB" id="A0A0D1CFE0"/>
<keyword evidence="9 14" id="KW-0479">Metal-binding</keyword>
<keyword evidence="7" id="KW-0964">Secreted</keyword>
<dbReference type="PANTHER" id="PTHR12147:SF26">
    <property type="entry name" value="PEPTIDASE M28 DOMAIN-CONTAINING PROTEIN"/>
    <property type="match status" value="1"/>
</dbReference>
<dbReference type="InterPro" id="IPR045175">
    <property type="entry name" value="M28_fam"/>
</dbReference>
<dbReference type="InterPro" id="IPR046450">
    <property type="entry name" value="PA_dom_sf"/>
</dbReference>
<keyword evidence="10 14" id="KW-0732">Signal</keyword>
<dbReference type="FunFam" id="3.50.30.30:FF:000030">
    <property type="entry name" value="Peptide hydrolase"/>
    <property type="match status" value="1"/>
</dbReference>